<accession>A0ABS2SV97</accession>
<evidence type="ECO:0000313" key="2">
    <source>
        <dbReference type="EMBL" id="MBM7839101.1"/>
    </source>
</evidence>
<dbReference type="Pfam" id="PF20247">
    <property type="entry name" value="DUF6602"/>
    <property type="match status" value="1"/>
</dbReference>
<evidence type="ECO:0000259" key="1">
    <source>
        <dbReference type="Pfam" id="PF20247"/>
    </source>
</evidence>
<feature type="domain" description="DUF6602" evidence="1">
    <location>
        <begin position="43"/>
        <end position="141"/>
    </location>
</feature>
<dbReference type="CDD" id="cd21173">
    <property type="entry name" value="NucC-like"/>
    <property type="match status" value="1"/>
</dbReference>
<dbReference type="InterPro" id="IPR046537">
    <property type="entry name" value="DUF6602"/>
</dbReference>
<dbReference type="Proteomes" id="UP001179280">
    <property type="component" value="Unassembled WGS sequence"/>
</dbReference>
<reference evidence="2" key="1">
    <citation type="submission" date="2021-01" db="EMBL/GenBank/DDBJ databases">
        <title>Genomic Encyclopedia of Type Strains, Phase IV (KMG-IV): sequencing the most valuable type-strain genomes for metagenomic binning, comparative biology and taxonomic classification.</title>
        <authorList>
            <person name="Goeker M."/>
        </authorList>
    </citation>
    <scope>NUCLEOTIDE SEQUENCE</scope>
    <source>
        <strain evidence="2">DSM 21943</strain>
    </source>
</reference>
<sequence length="323" mass="37091">MAIRKRAKLKYRSSAEMVQRIKQNYIELEMAYSKQLGIETPIHDLSTGNYREEIWLNLFKQVIPKKFHIAKGVFIIDSYGAISPEVDIAIYDEQYTPYIFQAGNQLKFIPIEAVAVVIQCKSENVNKENVDKWVKKIENLKTKVNAVVRMQASLLKTQPSSTRLKIPSTQTSTRPIRILCKLNDSQQSVGENFDIVLSTNQKKANLSGEPFKMSKKINGEKEDLIYWNKKLNHFSHNRYEGDMPLKLDQLAHFDETSELEPLGVSLADLNVSDKDGNENVILSLTFQLNQLLMLLNNPLFFPHQSYANLFDEFRSKGESNDVQ</sequence>
<evidence type="ECO:0000313" key="3">
    <source>
        <dbReference type="Proteomes" id="UP001179280"/>
    </source>
</evidence>
<organism evidence="2 3">
    <name type="scientific">Shouchella xiaoxiensis</name>
    <dbReference type="NCBI Taxonomy" id="766895"/>
    <lineage>
        <taxon>Bacteria</taxon>
        <taxon>Bacillati</taxon>
        <taxon>Bacillota</taxon>
        <taxon>Bacilli</taxon>
        <taxon>Bacillales</taxon>
        <taxon>Bacillaceae</taxon>
        <taxon>Shouchella</taxon>
    </lineage>
</organism>
<name>A0ABS2SV97_9BACI</name>
<proteinExistence type="predicted"/>
<gene>
    <name evidence="2" type="ORF">JOC54_002371</name>
</gene>
<keyword evidence="3" id="KW-1185">Reference proteome</keyword>
<dbReference type="EMBL" id="JAFBCV010000006">
    <property type="protein sequence ID" value="MBM7839101.1"/>
    <property type="molecule type" value="Genomic_DNA"/>
</dbReference>
<protein>
    <recommendedName>
        <fullName evidence="1">DUF6602 domain-containing protein</fullName>
    </recommendedName>
</protein>
<dbReference type="RefSeq" id="WP_204466427.1">
    <property type="nucleotide sequence ID" value="NZ_JAFBCV010000006.1"/>
</dbReference>
<comment type="caution">
    <text evidence="2">The sequence shown here is derived from an EMBL/GenBank/DDBJ whole genome shotgun (WGS) entry which is preliminary data.</text>
</comment>